<comment type="similarity">
    <text evidence="1">Belongs to the peptidase A1 family.</text>
</comment>
<proteinExistence type="inferred from homology"/>
<accession>A0AAD5YF52</accession>
<dbReference type="GO" id="GO:0004190">
    <property type="term" value="F:aspartic-type endopeptidase activity"/>
    <property type="evidence" value="ECO:0007669"/>
    <property type="project" value="InterPro"/>
</dbReference>
<dbReference type="PRINTS" id="PR00792">
    <property type="entry name" value="PEPSIN"/>
</dbReference>
<keyword evidence="2" id="KW-0812">Transmembrane</keyword>
<reference evidence="4" key="1">
    <citation type="submission" date="2022-07" db="EMBL/GenBank/DDBJ databases">
        <title>Genome Sequence of Physisporinus lineatus.</title>
        <authorList>
            <person name="Buettner E."/>
        </authorList>
    </citation>
    <scope>NUCLEOTIDE SEQUENCE</scope>
    <source>
        <strain evidence="4">VT162</strain>
    </source>
</reference>
<name>A0AAD5YF52_9APHY</name>
<dbReference type="InterPro" id="IPR034164">
    <property type="entry name" value="Pepsin-like_dom"/>
</dbReference>
<dbReference type="CDD" id="cd05471">
    <property type="entry name" value="pepsin_like"/>
    <property type="match status" value="1"/>
</dbReference>
<dbReference type="AlphaFoldDB" id="A0AAD5YF52"/>
<dbReference type="GO" id="GO:0006508">
    <property type="term" value="P:proteolysis"/>
    <property type="evidence" value="ECO:0007669"/>
    <property type="project" value="InterPro"/>
</dbReference>
<feature type="transmembrane region" description="Helical" evidence="2">
    <location>
        <begin position="496"/>
        <end position="524"/>
    </location>
</feature>
<evidence type="ECO:0000313" key="4">
    <source>
        <dbReference type="EMBL" id="KAJ3486713.1"/>
    </source>
</evidence>
<keyword evidence="2" id="KW-0472">Membrane</keyword>
<comment type="caution">
    <text evidence="4">The sequence shown here is derived from an EMBL/GenBank/DDBJ whole genome shotgun (WGS) entry which is preliminary data.</text>
</comment>
<dbReference type="SUPFAM" id="SSF50630">
    <property type="entry name" value="Acid proteases"/>
    <property type="match status" value="1"/>
</dbReference>
<dbReference type="PROSITE" id="PS51767">
    <property type="entry name" value="PEPTIDASE_A1"/>
    <property type="match status" value="1"/>
</dbReference>
<keyword evidence="5" id="KW-1185">Reference proteome</keyword>
<gene>
    <name evidence="4" type="ORF">NLI96_g4060</name>
</gene>
<sequence>MIPVSSISSLAAISSSLLAIYTSLAYATVLPAKRQLLDDSPGFTLHSFGTGVRASNIGPGTANASAASVTVANLQDAIYSVDVTVGGQEVTVQLDTGSADFWVYIPQTPPKLTNKTSVRVTESYGAGAASGYLSFTELKLGKYTVPNQAFVNVDTIRDFSFDIKGILGMAFDTAAIFQTVEAYYGADAAKKYGRSPISNIFAQNTSQPNYFDVNLGRTSDLDDISDGTFTISEHVPGFEAVGSQPKLERLSEHYWSVTLDAMEVNGKPFSFAPSSVPGVPKGKIATLLDTGFTYPPLPPAAVDYIYSSIPGAVLYEDLWIIPCLGATNLTFVFGGQPYPVHPLDLSTPRVYSYIGDDNNEHNVTFCTNSYRYLTLDPANFPGLDAILGDAFLRNVYASFDYGDYDPVSKKDSQPFAQLLSTTQQDASWTEFQSARTKTLAALPPIIDPAQLIKLATGASTDNSTANAQIRTSGAISGDDGSSDSDLTSLVKRYGPLVVGLLAGNLLVGILLFFIGLVVCVKGVVRGGAKTRTMGSAYTSVSFKDDH</sequence>
<dbReference type="PANTHER" id="PTHR47966:SF51">
    <property type="entry name" value="BETA-SITE APP-CLEAVING ENZYME, ISOFORM A-RELATED"/>
    <property type="match status" value="1"/>
</dbReference>
<evidence type="ECO:0000256" key="1">
    <source>
        <dbReference type="ARBA" id="ARBA00007447"/>
    </source>
</evidence>
<dbReference type="InterPro" id="IPR033121">
    <property type="entry name" value="PEPTIDASE_A1"/>
</dbReference>
<protein>
    <recommendedName>
        <fullName evidence="3">Peptidase A1 domain-containing protein</fullName>
    </recommendedName>
</protein>
<evidence type="ECO:0000259" key="3">
    <source>
        <dbReference type="PROSITE" id="PS51767"/>
    </source>
</evidence>
<organism evidence="4 5">
    <name type="scientific">Meripilus lineatus</name>
    <dbReference type="NCBI Taxonomy" id="2056292"/>
    <lineage>
        <taxon>Eukaryota</taxon>
        <taxon>Fungi</taxon>
        <taxon>Dikarya</taxon>
        <taxon>Basidiomycota</taxon>
        <taxon>Agaricomycotina</taxon>
        <taxon>Agaricomycetes</taxon>
        <taxon>Polyporales</taxon>
        <taxon>Meripilaceae</taxon>
        <taxon>Meripilus</taxon>
    </lineage>
</organism>
<evidence type="ECO:0000256" key="2">
    <source>
        <dbReference type="SAM" id="Phobius"/>
    </source>
</evidence>
<dbReference type="InterPro" id="IPR001461">
    <property type="entry name" value="Aspartic_peptidase_A1"/>
</dbReference>
<dbReference type="EMBL" id="JANAWD010000113">
    <property type="protein sequence ID" value="KAJ3486713.1"/>
    <property type="molecule type" value="Genomic_DNA"/>
</dbReference>
<evidence type="ECO:0000313" key="5">
    <source>
        <dbReference type="Proteomes" id="UP001212997"/>
    </source>
</evidence>
<dbReference type="Proteomes" id="UP001212997">
    <property type="component" value="Unassembled WGS sequence"/>
</dbReference>
<dbReference type="InterPro" id="IPR021109">
    <property type="entry name" value="Peptidase_aspartic_dom_sf"/>
</dbReference>
<feature type="domain" description="Peptidase A1" evidence="3">
    <location>
        <begin position="79"/>
        <end position="410"/>
    </location>
</feature>
<keyword evidence="2" id="KW-1133">Transmembrane helix</keyword>
<dbReference type="Gene3D" id="2.40.70.10">
    <property type="entry name" value="Acid Proteases"/>
    <property type="match status" value="2"/>
</dbReference>
<dbReference type="PANTHER" id="PTHR47966">
    <property type="entry name" value="BETA-SITE APP-CLEAVING ENZYME, ISOFORM A-RELATED"/>
    <property type="match status" value="1"/>
</dbReference>
<dbReference type="Pfam" id="PF00026">
    <property type="entry name" value="Asp"/>
    <property type="match status" value="1"/>
</dbReference>